<dbReference type="GO" id="GO:0009236">
    <property type="term" value="P:cobalamin biosynthetic process"/>
    <property type="evidence" value="ECO:0007669"/>
    <property type="project" value="InterPro"/>
</dbReference>
<evidence type="ECO:0000313" key="1">
    <source>
        <dbReference type="EMBL" id="MBT9144182.1"/>
    </source>
</evidence>
<name>A0A9E2BEU0_PSYF1</name>
<dbReference type="AlphaFoldDB" id="A0A9E2BEU0"/>
<sequence>MKTEEVSEILNSRQEGLEVVLTGRGVPERIIEMADLVSEIKSIKHPYDKGVRGRKGIEY</sequence>
<dbReference type="SUPFAM" id="SSF52540">
    <property type="entry name" value="P-loop containing nucleoside triphosphate hydrolases"/>
    <property type="match status" value="1"/>
</dbReference>
<dbReference type="Pfam" id="PF02572">
    <property type="entry name" value="CobA_CobO_BtuR"/>
    <property type="match status" value="1"/>
</dbReference>
<accession>A0A9E2BEU0</accession>
<protein>
    <submittedName>
        <fullName evidence="1">Cob(I)yrinic acid a,c-diamide adenosyltransferase</fullName>
        <ecNumber evidence="1">2.5.1.17</ecNumber>
    </submittedName>
</protein>
<dbReference type="PANTHER" id="PTHR46638">
    <property type="entry name" value="CORRINOID ADENOSYLTRANSFERASE"/>
    <property type="match status" value="1"/>
</dbReference>
<proteinExistence type="predicted"/>
<dbReference type="Gene3D" id="3.40.50.300">
    <property type="entry name" value="P-loop containing nucleotide triphosphate hydrolases"/>
    <property type="match status" value="1"/>
</dbReference>
<evidence type="ECO:0000313" key="2">
    <source>
        <dbReference type="Proteomes" id="UP000811545"/>
    </source>
</evidence>
<dbReference type="GO" id="GO:0005524">
    <property type="term" value="F:ATP binding"/>
    <property type="evidence" value="ECO:0007669"/>
    <property type="project" value="InterPro"/>
</dbReference>
<dbReference type="PANTHER" id="PTHR46638:SF1">
    <property type="entry name" value="CORRINOID ADENOSYLTRANSFERASE"/>
    <property type="match status" value="1"/>
</dbReference>
<dbReference type="Proteomes" id="UP000811545">
    <property type="component" value="Unassembled WGS sequence"/>
</dbReference>
<reference evidence="1 2" key="1">
    <citation type="journal article" date="2021" name="bioRxiv">
        <title>Unique metabolic strategies in Hadean analogues reveal hints for primordial physiology.</title>
        <authorList>
            <person name="Nobu M.K."/>
            <person name="Nakai R."/>
            <person name="Tamazawa S."/>
            <person name="Mori H."/>
            <person name="Toyoda A."/>
            <person name="Ijiri A."/>
            <person name="Suzuki S."/>
            <person name="Kurokawa K."/>
            <person name="Kamagata Y."/>
            <person name="Tamaki H."/>
        </authorList>
    </citation>
    <scope>NUCLEOTIDE SEQUENCE [LARGE SCALE GENOMIC DNA]</scope>
    <source>
        <strain evidence="1">BS525</strain>
    </source>
</reference>
<dbReference type="EC" id="2.5.1.17" evidence="1"/>
<dbReference type="EMBL" id="QLTW01000001">
    <property type="protein sequence ID" value="MBT9144182.1"/>
    <property type="molecule type" value="Genomic_DNA"/>
</dbReference>
<gene>
    <name evidence="1" type="primary">btuR_2</name>
    <name evidence="1" type="ORF">DDT42_00014</name>
</gene>
<dbReference type="GO" id="GO:0008817">
    <property type="term" value="F:corrinoid adenosyltransferase activity"/>
    <property type="evidence" value="ECO:0007669"/>
    <property type="project" value="UniProtKB-EC"/>
</dbReference>
<dbReference type="InterPro" id="IPR003724">
    <property type="entry name" value="CblAdoTrfase_CobA"/>
</dbReference>
<organism evidence="1 2">
    <name type="scientific">Psychracetigena formicireducens</name>
    <dbReference type="NCBI Taxonomy" id="2986056"/>
    <lineage>
        <taxon>Bacteria</taxon>
        <taxon>Bacillati</taxon>
        <taxon>Candidatus Lithacetigenota</taxon>
        <taxon>Candidatus Psychracetigena</taxon>
    </lineage>
</organism>
<keyword evidence="1" id="KW-0808">Transferase</keyword>
<dbReference type="InterPro" id="IPR027417">
    <property type="entry name" value="P-loop_NTPase"/>
</dbReference>
<comment type="caution">
    <text evidence="1">The sequence shown here is derived from an EMBL/GenBank/DDBJ whole genome shotgun (WGS) entry which is preliminary data.</text>
</comment>